<evidence type="ECO:0000259" key="2">
    <source>
        <dbReference type="PROSITE" id="PS51462"/>
    </source>
</evidence>
<dbReference type="AlphaFoldDB" id="A2C8J2"/>
<dbReference type="InterPro" id="IPR020084">
    <property type="entry name" value="NUDIX_hydrolase_CS"/>
</dbReference>
<dbReference type="InterPro" id="IPR015797">
    <property type="entry name" value="NUDIX_hydrolase-like_dom_sf"/>
</dbReference>
<protein>
    <submittedName>
        <fullName evidence="3">NUDIX hydrolase</fullName>
    </submittedName>
</protein>
<dbReference type="KEGG" id="pmf:P9303_10531"/>
<evidence type="ECO:0000256" key="1">
    <source>
        <dbReference type="ARBA" id="ARBA00022801"/>
    </source>
</evidence>
<dbReference type="BioCyc" id="PMAR59922:G1G80-944-MONOMER"/>
<sequence>MTHEVSLAVLERDGRWLLQLRDDIEGILFPGHWGLFGGHLNAGETPFQAVNRELVEEINWAPENLLVPWFSNHSSTLVVHVFRGPLCVSLGQLQLLEGQDMTLANLEELASGAIWSPRLREFRPIAPGLDIVLQRQLSDQD</sequence>
<keyword evidence="1 3" id="KW-0378">Hydrolase</keyword>
<organism evidence="3 4">
    <name type="scientific">Prochlorococcus marinus (strain MIT 9303)</name>
    <dbReference type="NCBI Taxonomy" id="59922"/>
    <lineage>
        <taxon>Bacteria</taxon>
        <taxon>Bacillati</taxon>
        <taxon>Cyanobacteriota</taxon>
        <taxon>Cyanophyceae</taxon>
        <taxon>Synechococcales</taxon>
        <taxon>Prochlorococcaceae</taxon>
        <taxon>Prochlorococcus</taxon>
    </lineage>
</organism>
<dbReference type="RefSeq" id="WP_011825706.1">
    <property type="nucleotide sequence ID" value="NC_008820.1"/>
</dbReference>
<dbReference type="InterPro" id="IPR000086">
    <property type="entry name" value="NUDIX_hydrolase_dom"/>
</dbReference>
<dbReference type="GO" id="GO:0016787">
    <property type="term" value="F:hydrolase activity"/>
    <property type="evidence" value="ECO:0007669"/>
    <property type="project" value="UniProtKB-KW"/>
</dbReference>
<dbReference type="PROSITE" id="PS51462">
    <property type="entry name" value="NUDIX"/>
    <property type="match status" value="1"/>
</dbReference>
<dbReference type="PROSITE" id="PS00893">
    <property type="entry name" value="NUDIX_BOX"/>
    <property type="match status" value="1"/>
</dbReference>
<dbReference type="EMBL" id="CP000554">
    <property type="protein sequence ID" value="ABM77802.1"/>
    <property type="molecule type" value="Genomic_DNA"/>
</dbReference>
<evidence type="ECO:0000313" key="3">
    <source>
        <dbReference type="EMBL" id="ABM77802.1"/>
    </source>
</evidence>
<evidence type="ECO:0000313" key="4">
    <source>
        <dbReference type="Proteomes" id="UP000002274"/>
    </source>
</evidence>
<accession>A2C8J2</accession>
<name>A2C8J2_PROM3</name>
<dbReference type="Gene3D" id="3.90.79.10">
    <property type="entry name" value="Nucleoside Triphosphate Pyrophosphohydrolase"/>
    <property type="match status" value="1"/>
</dbReference>
<feature type="domain" description="Nudix hydrolase" evidence="2">
    <location>
        <begin position="1"/>
        <end position="138"/>
    </location>
</feature>
<dbReference type="Pfam" id="PF00293">
    <property type="entry name" value="NUDIX"/>
    <property type="match status" value="1"/>
</dbReference>
<dbReference type="SUPFAM" id="SSF55811">
    <property type="entry name" value="Nudix"/>
    <property type="match status" value="1"/>
</dbReference>
<proteinExistence type="predicted"/>
<dbReference type="STRING" id="59922.P9303_10531"/>
<dbReference type="Proteomes" id="UP000002274">
    <property type="component" value="Chromosome"/>
</dbReference>
<dbReference type="CDD" id="cd18882">
    <property type="entry name" value="NUDIX_Hydrolase"/>
    <property type="match status" value="1"/>
</dbReference>
<gene>
    <name evidence="3" type="ordered locus">P9303_10531</name>
</gene>
<dbReference type="HOGENOM" id="CLU_037162_21_1_3"/>
<reference evidence="3 4" key="1">
    <citation type="journal article" date="2007" name="PLoS Genet.">
        <title>Patterns and implications of gene gain and loss in the evolution of Prochlorococcus.</title>
        <authorList>
            <person name="Kettler G.C."/>
            <person name="Martiny A.C."/>
            <person name="Huang K."/>
            <person name="Zucker J."/>
            <person name="Coleman M.L."/>
            <person name="Rodrigue S."/>
            <person name="Chen F."/>
            <person name="Lapidus A."/>
            <person name="Ferriera S."/>
            <person name="Johnson J."/>
            <person name="Steglich C."/>
            <person name="Church G.M."/>
            <person name="Richardson P."/>
            <person name="Chisholm S.W."/>
        </authorList>
    </citation>
    <scope>NUCLEOTIDE SEQUENCE [LARGE SCALE GENOMIC DNA]</scope>
    <source>
        <strain evidence="3 4">MIT 9303</strain>
    </source>
</reference>